<accession>A0A0X1KZE5</accession>
<organism evidence="1">
    <name type="scientific">Vibrio cholerae (strain MO10)</name>
    <dbReference type="NCBI Taxonomy" id="345072"/>
    <lineage>
        <taxon>Bacteria</taxon>
        <taxon>Pseudomonadati</taxon>
        <taxon>Pseudomonadota</taxon>
        <taxon>Gammaproteobacteria</taxon>
        <taxon>Vibrionales</taxon>
        <taxon>Vibrionaceae</taxon>
        <taxon>Vibrio</taxon>
    </lineage>
</organism>
<dbReference type="Proteomes" id="UP000004687">
    <property type="component" value="Unassembled WGS sequence"/>
</dbReference>
<dbReference type="HOGENOM" id="CLU_2848637_0_0_6"/>
<dbReference type="AlphaFoldDB" id="A0A0X1KZE5"/>
<dbReference type="EMBL" id="DS990136">
    <property type="protein sequence ID" value="EET23628.1"/>
    <property type="molecule type" value="Genomic_DNA"/>
</dbReference>
<sequence>MAKDICEANEKSGGIFFEKNGGGGAKDTLTLAHLSRHDLLRLGCWLFQVFTNRCACFACYNVAGA</sequence>
<protein>
    <submittedName>
        <fullName evidence="1">Uncharacterized protein</fullName>
    </submittedName>
</protein>
<evidence type="ECO:0000313" key="1">
    <source>
        <dbReference type="EMBL" id="EET23628.1"/>
    </source>
</evidence>
<name>A0A0X1KZE5_VIBCO</name>
<reference evidence="1" key="2">
    <citation type="submission" date="2008-07" db="EMBL/GenBank/DDBJ databases">
        <authorList>
            <consortium name="Broad Institute Genome Sequencing Platform"/>
            <person name="Colwell R."/>
            <person name="Grim C.J."/>
            <person name="Young S."/>
            <person name="Jaffe D."/>
            <person name="Gnerre S."/>
            <person name="Berlin A."/>
            <person name="Heiman D."/>
            <person name="Hepburn T."/>
            <person name="Shea T."/>
            <person name="Sykes S."/>
            <person name="Alvarado L."/>
            <person name="Kodira C."/>
            <person name="Heidelberg J."/>
            <person name="Lander E."/>
            <person name="Galagan J."/>
            <person name="Nusbaum C."/>
            <person name="Birren B."/>
        </authorList>
    </citation>
    <scope>NUCLEOTIDE SEQUENCE [LARGE SCALE GENOMIC DNA]</scope>
    <source>
        <strain evidence="1">MO10</strain>
    </source>
</reference>
<reference evidence="1" key="1">
    <citation type="submission" date="2005-09" db="EMBL/GenBank/DDBJ databases">
        <title>Annotation of Vibrio cholerae MO10.</title>
        <authorList>
            <person name="Colwell R."/>
            <person name="Grim C.J."/>
            <person name="Young S."/>
            <person name="Jaffe D."/>
            <person name="Gnerre S."/>
            <person name="Berlin A."/>
            <person name="Heiman D."/>
            <person name="Hepburn T."/>
            <person name="Shea T."/>
            <person name="Sykes S."/>
            <person name="Yandava C."/>
            <person name="Alvarado L."/>
            <person name="Kodira C."/>
            <person name="Borodovsky M."/>
            <person name="Heidelberg J."/>
            <person name="Lander E."/>
            <person name="Galagan J."/>
            <person name="Nusbaum C."/>
            <person name="Birren B."/>
        </authorList>
    </citation>
    <scope>NUCLEOTIDE SEQUENCE [LARGE SCALE GENOMIC DNA]</scope>
    <source>
        <strain evidence="1">MO10</strain>
    </source>
</reference>
<proteinExistence type="predicted"/>
<gene>
    <name evidence="1" type="ORF">VchoM_01655</name>
</gene>